<dbReference type="Pfam" id="PF00392">
    <property type="entry name" value="GntR"/>
    <property type="match status" value="1"/>
</dbReference>
<proteinExistence type="predicted"/>
<dbReference type="PANTHER" id="PTHR43537:SF24">
    <property type="entry name" value="GLUCONATE OPERON TRANSCRIPTIONAL REPRESSOR"/>
    <property type="match status" value="1"/>
</dbReference>
<keyword evidence="3" id="KW-0804">Transcription</keyword>
<evidence type="ECO:0000256" key="3">
    <source>
        <dbReference type="ARBA" id="ARBA00023163"/>
    </source>
</evidence>
<reference evidence="5 6" key="1">
    <citation type="submission" date="2020-01" db="EMBL/GenBank/DDBJ databases">
        <title>Genome sequencing of strain KACC 21265.</title>
        <authorList>
            <person name="Heo J."/>
            <person name="Kim S.-J."/>
            <person name="Kim J.-S."/>
            <person name="Hong S.-B."/>
            <person name="Kwon S.-W."/>
        </authorList>
    </citation>
    <scope>NUCLEOTIDE SEQUENCE [LARGE SCALE GENOMIC DNA]</scope>
    <source>
        <strain evidence="5 6">KACC 21265</strain>
    </source>
</reference>
<dbReference type="RefSeq" id="WP_160554173.1">
    <property type="nucleotide sequence ID" value="NZ_CP047650.1"/>
</dbReference>
<organism evidence="5 6">
    <name type="scientific">Xylophilus rhododendri</name>
    <dbReference type="NCBI Taxonomy" id="2697032"/>
    <lineage>
        <taxon>Bacteria</taxon>
        <taxon>Pseudomonadati</taxon>
        <taxon>Pseudomonadota</taxon>
        <taxon>Betaproteobacteria</taxon>
        <taxon>Burkholderiales</taxon>
        <taxon>Xylophilus</taxon>
    </lineage>
</organism>
<evidence type="ECO:0000256" key="2">
    <source>
        <dbReference type="ARBA" id="ARBA00023125"/>
    </source>
</evidence>
<evidence type="ECO:0000256" key="1">
    <source>
        <dbReference type="ARBA" id="ARBA00023015"/>
    </source>
</evidence>
<gene>
    <name evidence="5" type="ORF">GT347_21710</name>
</gene>
<dbReference type="CDD" id="cd07377">
    <property type="entry name" value="WHTH_GntR"/>
    <property type="match status" value="1"/>
</dbReference>
<dbReference type="KEGG" id="xyk:GT347_21710"/>
<dbReference type="EMBL" id="CP047650">
    <property type="protein sequence ID" value="QHJ00363.1"/>
    <property type="molecule type" value="Genomic_DNA"/>
</dbReference>
<dbReference type="Proteomes" id="UP000464787">
    <property type="component" value="Chromosome"/>
</dbReference>
<accession>A0A857JBN2</accession>
<dbReference type="Pfam" id="PF07729">
    <property type="entry name" value="FCD"/>
    <property type="match status" value="1"/>
</dbReference>
<evidence type="ECO:0000313" key="5">
    <source>
        <dbReference type="EMBL" id="QHJ00363.1"/>
    </source>
</evidence>
<dbReference type="GO" id="GO:0003700">
    <property type="term" value="F:DNA-binding transcription factor activity"/>
    <property type="evidence" value="ECO:0007669"/>
    <property type="project" value="InterPro"/>
</dbReference>
<dbReference type="Gene3D" id="1.10.10.10">
    <property type="entry name" value="Winged helix-like DNA-binding domain superfamily/Winged helix DNA-binding domain"/>
    <property type="match status" value="1"/>
</dbReference>
<feature type="domain" description="HTH gntR-type" evidence="4">
    <location>
        <begin position="2"/>
        <end position="69"/>
    </location>
</feature>
<evidence type="ECO:0000259" key="4">
    <source>
        <dbReference type="PROSITE" id="PS50949"/>
    </source>
</evidence>
<name>A0A857JBN2_9BURK</name>
<dbReference type="AlphaFoldDB" id="A0A857JBN2"/>
<sequence length="225" mass="24804">MAGGSRKTYEELKLRLVAGHYKPGTQLKEEPIAEEFGVSRSPVRAALRRLVEDGLATSDAGRGVQVAAWTDWDIEEVFQLRLLLEPYAAQLAAERADAAAVEQLDASNRAMARAIADAGEHTVVQVQEANRLFHQTLLHASGSHRLISMLETMIDMPIITRSFELYSRSDMEQSLSHHRDLTIAVQAHDGQLARQVMQLHLQMSRHRFMRARGSGGAGTGAPSLA</sequence>
<dbReference type="SUPFAM" id="SSF48008">
    <property type="entry name" value="GntR ligand-binding domain-like"/>
    <property type="match status" value="1"/>
</dbReference>
<dbReference type="Gene3D" id="1.20.120.530">
    <property type="entry name" value="GntR ligand-binding domain-like"/>
    <property type="match status" value="1"/>
</dbReference>
<protein>
    <submittedName>
        <fullName evidence="5">FCD domain-containing protein</fullName>
    </submittedName>
</protein>
<dbReference type="PRINTS" id="PR00035">
    <property type="entry name" value="HTHGNTR"/>
</dbReference>
<dbReference type="InterPro" id="IPR011711">
    <property type="entry name" value="GntR_C"/>
</dbReference>
<dbReference type="SMART" id="SM00895">
    <property type="entry name" value="FCD"/>
    <property type="match status" value="1"/>
</dbReference>
<keyword evidence="6" id="KW-1185">Reference proteome</keyword>
<dbReference type="SMART" id="SM00345">
    <property type="entry name" value="HTH_GNTR"/>
    <property type="match status" value="1"/>
</dbReference>
<dbReference type="InterPro" id="IPR036390">
    <property type="entry name" value="WH_DNA-bd_sf"/>
</dbReference>
<dbReference type="PROSITE" id="PS50949">
    <property type="entry name" value="HTH_GNTR"/>
    <property type="match status" value="1"/>
</dbReference>
<keyword evidence="1" id="KW-0805">Transcription regulation</keyword>
<dbReference type="GO" id="GO:0003677">
    <property type="term" value="F:DNA binding"/>
    <property type="evidence" value="ECO:0007669"/>
    <property type="project" value="UniProtKB-KW"/>
</dbReference>
<dbReference type="SUPFAM" id="SSF46785">
    <property type="entry name" value="Winged helix' DNA-binding domain"/>
    <property type="match status" value="1"/>
</dbReference>
<dbReference type="InterPro" id="IPR000524">
    <property type="entry name" value="Tscrpt_reg_HTH_GntR"/>
</dbReference>
<dbReference type="PANTHER" id="PTHR43537">
    <property type="entry name" value="TRANSCRIPTIONAL REGULATOR, GNTR FAMILY"/>
    <property type="match status" value="1"/>
</dbReference>
<dbReference type="InterPro" id="IPR008920">
    <property type="entry name" value="TF_FadR/GntR_C"/>
</dbReference>
<keyword evidence="2" id="KW-0238">DNA-binding</keyword>
<dbReference type="InterPro" id="IPR036388">
    <property type="entry name" value="WH-like_DNA-bd_sf"/>
</dbReference>
<evidence type="ECO:0000313" key="6">
    <source>
        <dbReference type="Proteomes" id="UP000464787"/>
    </source>
</evidence>